<reference evidence="2" key="1">
    <citation type="journal article" date="2023" name="Int. J. Syst. Evol. Microbiol.">
        <title>Mesoterricola silvestris gen. nov., sp. nov., Mesoterricola sediminis sp. nov., Geothrix oryzae sp. nov., Geothrix edaphica sp. nov., Geothrix rubra sp. nov., and Geothrix limicola sp. nov., six novel members of Acidobacteriota isolated from soils.</title>
        <authorList>
            <person name="Itoh H."/>
            <person name="Sugisawa Y."/>
            <person name="Mise K."/>
            <person name="Xu Z."/>
            <person name="Kuniyasu M."/>
            <person name="Ushijima N."/>
            <person name="Kawano K."/>
            <person name="Kobayashi E."/>
            <person name="Shiratori Y."/>
            <person name="Masuda Y."/>
            <person name="Senoo K."/>
        </authorList>
    </citation>
    <scope>NUCLEOTIDE SEQUENCE [LARGE SCALE GENOMIC DNA]</scope>
    <source>
        <strain evidence="2">W79</strain>
    </source>
</reference>
<evidence type="ECO:0008006" key="3">
    <source>
        <dbReference type="Google" id="ProtNLM"/>
    </source>
</evidence>
<dbReference type="Gene3D" id="2.40.10.220">
    <property type="entry name" value="predicted glycosyltransferase like domains"/>
    <property type="match status" value="1"/>
</dbReference>
<evidence type="ECO:0000313" key="2">
    <source>
        <dbReference type="Proteomes" id="UP001238179"/>
    </source>
</evidence>
<sequence length="131" mass="14274">MVGKKNDRVSVKNRCKASVRAGGGAPSTISLLDLGTQGCRVEMPAHLLERVSGDSVLDGWSLIHPLLPMDVIQAQVLEAHPADRAGFVEAEVRFLGTSEGYRREVQTCMNNLARPWWPSSTLTGMPFPDLC</sequence>
<dbReference type="EMBL" id="AP027080">
    <property type="protein sequence ID" value="BDU74656.1"/>
    <property type="molecule type" value="Genomic_DNA"/>
</dbReference>
<protein>
    <recommendedName>
        <fullName evidence="3">PilZ domain-containing protein</fullName>
    </recommendedName>
</protein>
<name>A0AA48GZE2_9BACT</name>
<gene>
    <name evidence="1" type="ORF">METEAL_38300</name>
</gene>
<dbReference type="Proteomes" id="UP001238179">
    <property type="component" value="Chromosome"/>
</dbReference>
<accession>A0AA48GZE2</accession>
<keyword evidence="2" id="KW-1185">Reference proteome</keyword>
<evidence type="ECO:0000313" key="1">
    <source>
        <dbReference type="EMBL" id="BDU74656.1"/>
    </source>
</evidence>
<proteinExistence type="predicted"/>
<dbReference type="RefSeq" id="WP_316413331.1">
    <property type="nucleotide sequence ID" value="NZ_AP027080.1"/>
</dbReference>
<organism evidence="1 2">
    <name type="scientific">Mesoterricola silvestris</name>
    <dbReference type="NCBI Taxonomy" id="2927979"/>
    <lineage>
        <taxon>Bacteria</taxon>
        <taxon>Pseudomonadati</taxon>
        <taxon>Acidobacteriota</taxon>
        <taxon>Holophagae</taxon>
        <taxon>Holophagales</taxon>
        <taxon>Holophagaceae</taxon>
        <taxon>Mesoterricola</taxon>
    </lineage>
</organism>
<dbReference type="KEGG" id="msil:METEAL_38300"/>
<dbReference type="AlphaFoldDB" id="A0AA48GZE2"/>